<comment type="caution">
    <text evidence="2">The sequence shown here is derived from an EMBL/GenBank/DDBJ whole genome shotgun (WGS) entry which is preliminary data.</text>
</comment>
<dbReference type="Proteomes" id="UP000004218">
    <property type="component" value="Unassembled WGS sequence"/>
</dbReference>
<proteinExistence type="predicted"/>
<dbReference type="AlphaFoldDB" id="E0DHL5"/>
<feature type="region of interest" description="Disordered" evidence="1">
    <location>
        <begin position="55"/>
        <end position="88"/>
    </location>
</feature>
<evidence type="ECO:0000256" key="1">
    <source>
        <dbReference type="SAM" id="MobiDB-lite"/>
    </source>
</evidence>
<evidence type="ECO:0000313" key="3">
    <source>
        <dbReference type="Proteomes" id="UP000004218"/>
    </source>
</evidence>
<sequence length="88" mass="9838">MWASVDKQAITLYDARQHRGSTSDSCETRFGGAENTALWGFRSYQMCDNGARKGCKPTKNGIPRHPGTPNPPQPPVRPLFIPPRRLIM</sequence>
<reference evidence="2" key="1">
    <citation type="submission" date="2010-08" db="EMBL/GenBank/DDBJ databases">
        <authorList>
            <person name="Harkins D.M."/>
            <person name="Madupu R."/>
            <person name="Durkin A.S."/>
            <person name="Torralba M."/>
            <person name="Methe B."/>
            <person name="Sutton G.G."/>
            <person name="Nelson K.E."/>
        </authorList>
    </citation>
    <scope>NUCLEOTIDE SEQUENCE [LARGE SCALE GENOMIC DNA]</scope>
    <source>
        <strain evidence="2">ATCC 14266</strain>
    </source>
</reference>
<gene>
    <name evidence="2" type="ORF">HMPREF0299_5170</name>
</gene>
<evidence type="ECO:0000313" key="2">
    <source>
        <dbReference type="EMBL" id="EFM48217.1"/>
    </source>
</evidence>
<feature type="compositionally biased region" description="Pro residues" evidence="1">
    <location>
        <begin position="66"/>
        <end position="81"/>
    </location>
</feature>
<name>E0DHL5_9CORY</name>
<accession>E0DHL5</accession>
<dbReference type="EMBL" id="ACSH02000006">
    <property type="protein sequence ID" value="EFM48217.1"/>
    <property type="molecule type" value="Genomic_DNA"/>
</dbReference>
<keyword evidence="3" id="KW-1185">Reference proteome</keyword>
<organism evidence="2 3">
    <name type="scientific">Corynebacterium matruchotii ATCC 14266</name>
    <dbReference type="NCBI Taxonomy" id="553207"/>
    <lineage>
        <taxon>Bacteria</taxon>
        <taxon>Bacillati</taxon>
        <taxon>Actinomycetota</taxon>
        <taxon>Actinomycetes</taxon>
        <taxon>Mycobacteriales</taxon>
        <taxon>Corynebacteriaceae</taxon>
        <taxon>Corynebacterium</taxon>
    </lineage>
</organism>
<protein>
    <submittedName>
        <fullName evidence="2">Uncharacterized protein</fullName>
    </submittedName>
</protein>